<evidence type="ECO:0000313" key="1">
    <source>
        <dbReference type="EMBL" id="MBD8891916.1"/>
    </source>
</evidence>
<protein>
    <submittedName>
        <fullName evidence="1">Uncharacterized protein</fullName>
    </submittedName>
</protein>
<accession>A0ABR9CM44</accession>
<name>A0ABR9CM44_9HYPH</name>
<proteinExistence type="predicted"/>
<organism evidence="1 2">
    <name type="scientific">Roseibium litorale</name>
    <dbReference type="NCBI Taxonomy" id="2803841"/>
    <lineage>
        <taxon>Bacteria</taxon>
        <taxon>Pseudomonadati</taxon>
        <taxon>Pseudomonadota</taxon>
        <taxon>Alphaproteobacteria</taxon>
        <taxon>Hyphomicrobiales</taxon>
        <taxon>Stappiaceae</taxon>
        <taxon>Roseibium</taxon>
    </lineage>
</organism>
<evidence type="ECO:0000313" key="2">
    <source>
        <dbReference type="Proteomes" id="UP000632063"/>
    </source>
</evidence>
<comment type="caution">
    <text evidence="1">The sequence shown here is derived from an EMBL/GenBank/DDBJ whole genome shotgun (WGS) entry which is preliminary data.</text>
</comment>
<keyword evidence="2" id="KW-1185">Reference proteome</keyword>
<reference evidence="1 2" key="2">
    <citation type="journal article" date="2021" name="Int. J. Syst. Evol. Microbiol.">
        <title>Roseibium litorale sp. nov., isolated from a tidal flat sediment and proposal for the reclassification of Labrenzia polysiphoniae as Roseibium polysiphoniae comb. nov.</title>
        <authorList>
            <person name="Liu Y."/>
            <person name="Pei T."/>
            <person name="Du J."/>
            <person name="Chao M."/>
            <person name="Deng M.R."/>
            <person name="Zhu H."/>
        </authorList>
    </citation>
    <scope>NUCLEOTIDE SEQUENCE [LARGE SCALE GENOMIC DNA]</scope>
    <source>
        <strain evidence="1 2">4C16A</strain>
    </source>
</reference>
<reference evidence="2" key="1">
    <citation type="submission" date="2020-09" db="EMBL/GenBank/DDBJ databases">
        <title>The genome sequence of strain Labrenzia suaedae 4C16A.</title>
        <authorList>
            <person name="Liu Y."/>
        </authorList>
    </citation>
    <scope>NUCLEOTIDE SEQUENCE [LARGE SCALE GENOMIC DNA]</scope>
    <source>
        <strain evidence="2">4C16A</strain>
    </source>
</reference>
<dbReference type="Proteomes" id="UP000632063">
    <property type="component" value="Unassembled WGS sequence"/>
</dbReference>
<dbReference type="EMBL" id="JACYXI010000005">
    <property type="protein sequence ID" value="MBD8891916.1"/>
    <property type="molecule type" value="Genomic_DNA"/>
</dbReference>
<gene>
    <name evidence="1" type="ORF">IG616_10175</name>
</gene>
<sequence>MMVIPIVSGPYRTFRALTQDESFIEFEGSTITIPMKARRSPNEPWMEEIIKLRAFMRLEIYPAYVNNLGTREFQFTIRDWDLYGKSPMLNQLFYGDPRGKLVVDKKTGFADHIPAAVTFTVNHGYSLTVDEGAGEGARELFGKNSDIEIRDLCSHHLRTWAPAPERNSAITPYGNPNTRIYWQIIPASRAKAAKLNYLFENPEAERLGLQVGMGIMIFHKKAPNIPGDTAEFDIANPEDRARYLLAITTLGEARSLRTDDGSVPILQAKLPSRGFEAARGQIKGNSVISSLYRPRSGLDIRIPIAARFRSGGDFNESAEKLASTSRGEILKGTIDIKSPARSLGTADQAPDPGRPFDSADFPARITYAANYDIYINRERFVEDQAGIAIAVGAEDVPPRDVKVAFEKPQAGLVAGRFIEFSSGDCTGMFEIPMEDYRDGLNFARYWRTVPLEPEAVRFKSEGGQFEDYDPLREY</sequence>